<keyword evidence="2" id="KW-0813">Transport</keyword>
<dbReference type="SUPFAM" id="SSF52540">
    <property type="entry name" value="P-loop containing nucleoside triphosphate hydrolases"/>
    <property type="match status" value="1"/>
</dbReference>
<feature type="domain" description="ABC transporter" evidence="5">
    <location>
        <begin position="21"/>
        <end position="252"/>
    </location>
</feature>
<name>A0A191ZEV9_9GAMM</name>
<evidence type="ECO:0000256" key="2">
    <source>
        <dbReference type="ARBA" id="ARBA00022448"/>
    </source>
</evidence>
<evidence type="ECO:0000313" key="6">
    <source>
        <dbReference type="EMBL" id="ANJ66397.1"/>
    </source>
</evidence>
<dbReference type="PROSITE" id="PS50893">
    <property type="entry name" value="ABC_TRANSPORTER_2"/>
    <property type="match status" value="1"/>
</dbReference>
<dbReference type="Proteomes" id="UP000078596">
    <property type="component" value="Chromosome"/>
</dbReference>
<dbReference type="InterPro" id="IPR003439">
    <property type="entry name" value="ABC_transporter-like_ATP-bd"/>
</dbReference>
<dbReference type="InterPro" id="IPR050153">
    <property type="entry name" value="Metal_Ion_Import_ABC"/>
</dbReference>
<dbReference type="Pfam" id="PF00005">
    <property type="entry name" value="ABC_tran"/>
    <property type="match status" value="1"/>
</dbReference>
<dbReference type="CDD" id="cd03235">
    <property type="entry name" value="ABC_Metallic_Cations"/>
    <property type="match status" value="1"/>
</dbReference>
<proteinExistence type="inferred from homology"/>
<organism evidence="6 7">
    <name type="scientific">Halothiobacillus diazotrophicus</name>
    <dbReference type="NCBI Taxonomy" id="1860122"/>
    <lineage>
        <taxon>Bacteria</taxon>
        <taxon>Pseudomonadati</taxon>
        <taxon>Pseudomonadota</taxon>
        <taxon>Gammaproteobacteria</taxon>
        <taxon>Chromatiales</taxon>
        <taxon>Halothiobacillaceae</taxon>
        <taxon>Halothiobacillus</taxon>
    </lineage>
</organism>
<reference evidence="6 7" key="1">
    <citation type="submission" date="2016-06" db="EMBL/GenBank/DDBJ databases">
        <title>Insight into the functional genes involving in sulfur oxidation in Pearl River water.</title>
        <authorList>
            <person name="Luo J."/>
            <person name="Tan X."/>
            <person name="Lin W."/>
        </authorList>
    </citation>
    <scope>NUCLEOTIDE SEQUENCE [LARGE SCALE GENOMIC DNA]</scope>
    <source>
        <strain evidence="6 7">LS2</strain>
    </source>
</reference>
<keyword evidence="7" id="KW-1185">Reference proteome</keyword>
<evidence type="ECO:0000256" key="4">
    <source>
        <dbReference type="ARBA" id="ARBA00022840"/>
    </source>
</evidence>
<dbReference type="PANTHER" id="PTHR42734">
    <property type="entry name" value="METAL TRANSPORT SYSTEM ATP-BINDING PROTEIN TM_0124-RELATED"/>
    <property type="match status" value="1"/>
</dbReference>
<sequence>MNPNPISPNAKNPNTRNPPIIQVRNLGFRYDDEPVLAEINFDVQPGDFVAVVGPNGGGKTTLMRLILGLLSPQQGTIHVFGQLPGQQPDRIGYVPQHTNIASGFPATVEQVVLMGLAQGKRRGFRYTAEERARAARAMERAGVHALAHRRMNELSGGQRQRTLIARALITAPDLLILDEPLSNIDPYGRQCILETLIGLDTGTTVVMVSHDLGITANAVTDIIAVNRYALASDSPQLTPDMLALMYGVHEAGCPVHSQLQQLMEAQTATQNTTQNTTQACQHAHH</sequence>
<dbReference type="SMART" id="SM00382">
    <property type="entry name" value="AAA"/>
    <property type="match status" value="1"/>
</dbReference>
<gene>
    <name evidence="6" type="ORF">A9404_02490</name>
</gene>
<accession>A0A191ZEV9</accession>
<dbReference type="RefSeq" id="WP_066098360.1">
    <property type="nucleotide sequence ID" value="NZ_CP016027.1"/>
</dbReference>
<dbReference type="InterPro" id="IPR003593">
    <property type="entry name" value="AAA+_ATPase"/>
</dbReference>
<keyword evidence="3" id="KW-0547">Nucleotide-binding</keyword>
<dbReference type="EMBL" id="CP016027">
    <property type="protein sequence ID" value="ANJ66397.1"/>
    <property type="molecule type" value="Genomic_DNA"/>
</dbReference>
<evidence type="ECO:0000259" key="5">
    <source>
        <dbReference type="PROSITE" id="PS50893"/>
    </source>
</evidence>
<dbReference type="OrthoDB" id="9806726at2"/>
<dbReference type="STRING" id="1860122.A9404_02490"/>
<dbReference type="KEGG" id="haz:A9404_02490"/>
<dbReference type="GO" id="GO:0005524">
    <property type="term" value="F:ATP binding"/>
    <property type="evidence" value="ECO:0007669"/>
    <property type="project" value="UniProtKB-KW"/>
</dbReference>
<keyword evidence="4" id="KW-0067">ATP-binding</keyword>
<dbReference type="Gene3D" id="3.40.50.300">
    <property type="entry name" value="P-loop containing nucleotide triphosphate hydrolases"/>
    <property type="match status" value="1"/>
</dbReference>
<dbReference type="GO" id="GO:0016887">
    <property type="term" value="F:ATP hydrolysis activity"/>
    <property type="evidence" value="ECO:0007669"/>
    <property type="project" value="InterPro"/>
</dbReference>
<evidence type="ECO:0000313" key="7">
    <source>
        <dbReference type="Proteomes" id="UP000078596"/>
    </source>
</evidence>
<protein>
    <recommendedName>
        <fullName evidence="5">ABC transporter domain-containing protein</fullName>
    </recommendedName>
</protein>
<evidence type="ECO:0000256" key="1">
    <source>
        <dbReference type="ARBA" id="ARBA00005417"/>
    </source>
</evidence>
<evidence type="ECO:0000256" key="3">
    <source>
        <dbReference type="ARBA" id="ARBA00022741"/>
    </source>
</evidence>
<dbReference type="PANTHER" id="PTHR42734:SF17">
    <property type="entry name" value="METAL TRANSPORT SYSTEM ATP-BINDING PROTEIN TM_0124-RELATED"/>
    <property type="match status" value="1"/>
</dbReference>
<dbReference type="AlphaFoldDB" id="A0A191ZEV9"/>
<comment type="similarity">
    <text evidence="1">Belongs to the ABC transporter superfamily.</text>
</comment>
<dbReference type="InterPro" id="IPR027417">
    <property type="entry name" value="P-loop_NTPase"/>
</dbReference>